<reference evidence="1 2" key="1">
    <citation type="journal article" date="2015" name="Genome Biol. Evol.">
        <title>Comparative Genomics of a Bacterivorous Green Alga Reveals Evolutionary Causalities and Consequences of Phago-Mixotrophic Mode of Nutrition.</title>
        <authorList>
            <person name="Burns J.A."/>
            <person name="Paasch A."/>
            <person name="Narechania A."/>
            <person name="Kim E."/>
        </authorList>
    </citation>
    <scope>NUCLEOTIDE SEQUENCE [LARGE SCALE GENOMIC DNA]</scope>
    <source>
        <strain evidence="1 2">PLY_AMNH</strain>
    </source>
</reference>
<comment type="caution">
    <text evidence="1">The sequence shown here is derived from an EMBL/GenBank/DDBJ whole genome shotgun (WGS) entry which is preliminary data.</text>
</comment>
<dbReference type="InterPro" id="IPR029058">
    <property type="entry name" value="AB_hydrolase_fold"/>
</dbReference>
<proteinExistence type="predicted"/>
<organism evidence="1 2">
    <name type="scientific">Cymbomonas tetramitiformis</name>
    <dbReference type="NCBI Taxonomy" id="36881"/>
    <lineage>
        <taxon>Eukaryota</taxon>
        <taxon>Viridiplantae</taxon>
        <taxon>Chlorophyta</taxon>
        <taxon>Pyramimonadophyceae</taxon>
        <taxon>Pyramimonadales</taxon>
        <taxon>Pyramimonadaceae</taxon>
        <taxon>Cymbomonas</taxon>
    </lineage>
</organism>
<gene>
    <name evidence="1" type="ORF">CYMTET_36960</name>
</gene>
<dbReference type="PANTHER" id="PTHR48098">
    <property type="entry name" value="ENTEROCHELIN ESTERASE-RELATED"/>
    <property type="match status" value="1"/>
</dbReference>
<dbReference type="Proteomes" id="UP001190700">
    <property type="component" value="Unassembled WGS sequence"/>
</dbReference>
<keyword evidence="2" id="KW-1185">Reference proteome</keyword>
<evidence type="ECO:0008006" key="3">
    <source>
        <dbReference type="Google" id="ProtNLM"/>
    </source>
</evidence>
<dbReference type="PANTHER" id="PTHR48098:SF6">
    <property type="entry name" value="FERRI-BACILLIBACTIN ESTERASE BESA"/>
    <property type="match status" value="1"/>
</dbReference>
<dbReference type="SUPFAM" id="SSF53474">
    <property type="entry name" value="alpha/beta-Hydrolases"/>
    <property type="match status" value="1"/>
</dbReference>
<dbReference type="InterPro" id="IPR050583">
    <property type="entry name" value="Mycobacterial_A85_antigen"/>
</dbReference>
<protein>
    <recommendedName>
        <fullName evidence="3">Esterase</fullName>
    </recommendedName>
</protein>
<sequence>MPTAHEMPAMQQPQLGFRVQHPGEGAGQGQLWRLPLHSTSFRQYGLSERDVVIWLPPGYTELRSYPVIYAFDGQNLMNPSTSFRGMDWQLGAVTSALINKGAIVPPIIVLLNNIGWPFRYFEYGDTDMGRDHLGWIVNELKPKVDSAFSTLRGPRHTFAIGSSMGGTAAFLSVWRHPEIFGGAGCLSPVFHLPLLAEVGTQGRWLGGRQGAHRLYIDNGGDSFEKMAEVQGWSPEDHYWGRSDIQVGGRGRAVSPEDHYWGRFDTQLQPGVEAMLAILQLQGMELGSKQLKYFRDSGAHHSEDAWGARAWRPLQFLLDPLVCDIGDADWGAKHP</sequence>
<evidence type="ECO:0000313" key="2">
    <source>
        <dbReference type="Proteomes" id="UP001190700"/>
    </source>
</evidence>
<accession>A0AAE0CEW8</accession>
<name>A0AAE0CEW8_9CHLO</name>
<dbReference type="InterPro" id="IPR000801">
    <property type="entry name" value="Esterase-like"/>
</dbReference>
<dbReference type="AlphaFoldDB" id="A0AAE0CEW8"/>
<dbReference type="Gene3D" id="3.40.50.1820">
    <property type="entry name" value="alpha/beta hydrolase"/>
    <property type="match status" value="1"/>
</dbReference>
<evidence type="ECO:0000313" key="1">
    <source>
        <dbReference type="EMBL" id="KAK3253802.1"/>
    </source>
</evidence>
<dbReference type="EMBL" id="LGRX02024628">
    <property type="protein sequence ID" value="KAK3253802.1"/>
    <property type="molecule type" value="Genomic_DNA"/>
</dbReference>
<dbReference type="Pfam" id="PF00756">
    <property type="entry name" value="Esterase"/>
    <property type="match status" value="1"/>
</dbReference>